<sequence>MTYRVVVDEIADPAALKALANPLRQRILRCLERGEATSTSLAKELGVTTGGTSYNLRVLADNGFVEEVPGRTSGRERWWRATNRELRFPRHSEQDTETREALDWLNRLWSAEYAEAHERFERARDRLGPWRDAEPYSRGTIKVTLAQLERFFLEYLDLLHKYAAPEEGEGDAREVMTYFVAFPDVPEDA</sequence>
<dbReference type="PANTHER" id="PTHR33154:SF33">
    <property type="entry name" value="TRANSCRIPTIONAL REPRESSOR SDPR"/>
    <property type="match status" value="1"/>
</dbReference>
<dbReference type="GO" id="GO:0003677">
    <property type="term" value="F:DNA binding"/>
    <property type="evidence" value="ECO:0007669"/>
    <property type="project" value="UniProtKB-KW"/>
</dbReference>
<dbReference type="CDD" id="cd00090">
    <property type="entry name" value="HTH_ARSR"/>
    <property type="match status" value="1"/>
</dbReference>
<name>A0A366M5G7_9ACTN</name>
<dbReference type="PANTHER" id="PTHR33154">
    <property type="entry name" value="TRANSCRIPTIONAL REGULATOR, ARSR FAMILY"/>
    <property type="match status" value="1"/>
</dbReference>
<dbReference type="InterPro" id="IPR051081">
    <property type="entry name" value="HTH_MetalResp_TranReg"/>
</dbReference>
<keyword evidence="6" id="KW-1185">Reference proteome</keyword>
<dbReference type="Pfam" id="PF12840">
    <property type="entry name" value="HTH_20"/>
    <property type="match status" value="1"/>
</dbReference>
<comment type="caution">
    <text evidence="5">The sequence shown here is derived from an EMBL/GenBank/DDBJ whole genome shotgun (WGS) entry which is preliminary data.</text>
</comment>
<evidence type="ECO:0000313" key="5">
    <source>
        <dbReference type="EMBL" id="RBQ20970.1"/>
    </source>
</evidence>
<protein>
    <submittedName>
        <fullName evidence="5">ArsR family transcriptional regulator</fullName>
    </submittedName>
</protein>
<dbReference type="InterPro" id="IPR011991">
    <property type="entry name" value="ArsR-like_HTH"/>
</dbReference>
<gene>
    <name evidence="5" type="ORF">DP939_07900</name>
</gene>
<organism evidence="5 6">
    <name type="scientific">Spongiactinospora rosea</name>
    <dbReference type="NCBI Taxonomy" id="2248750"/>
    <lineage>
        <taxon>Bacteria</taxon>
        <taxon>Bacillati</taxon>
        <taxon>Actinomycetota</taxon>
        <taxon>Actinomycetes</taxon>
        <taxon>Streptosporangiales</taxon>
        <taxon>Streptosporangiaceae</taxon>
        <taxon>Spongiactinospora</taxon>
    </lineage>
</organism>
<dbReference type="GO" id="GO:0003700">
    <property type="term" value="F:DNA-binding transcription factor activity"/>
    <property type="evidence" value="ECO:0007669"/>
    <property type="project" value="InterPro"/>
</dbReference>
<evidence type="ECO:0000256" key="3">
    <source>
        <dbReference type="ARBA" id="ARBA00023163"/>
    </source>
</evidence>
<evidence type="ECO:0000256" key="1">
    <source>
        <dbReference type="ARBA" id="ARBA00023015"/>
    </source>
</evidence>
<dbReference type="Proteomes" id="UP000253303">
    <property type="component" value="Unassembled WGS sequence"/>
</dbReference>
<feature type="domain" description="HTH arsR-type" evidence="4">
    <location>
        <begin position="14"/>
        <end position="107"/>
    </location>
</feature>
<dbReference type="InterPro" id="IPR036390">
    <property type="entry name" value="WH_DNA-bd_sf"/>
</dbReference>
<dbReference type="OrthoDB" id="7945987at2"/>
<dbReference type="AlphaFoldDB" id="A0A366M5G7"/>
<dbReference type="InterPro" id="IPR036388">
    <property type="entry name" value="WH-like_DNA-bd_sf"/>
</dbReference>
<proteinExistence type="predicted"/>
<reference evidence="5 6" key="1">
    <citation type="submission" date="2018-06" db="EMBL/GenBank/DDBJ databases">
        <title>Sphaerisporangium craniellae sp. nov., isolated from a marine sponge in the South China Sea.</title>
        <authorList>
            <person name="Li L."/>
        </authorList>
    </citation>
    <scope>NUCLEOTIDE SEQUENCE [LARGE SCALE GENOMIC DNA]</scope>
    <source>
        <strain evidence="5 6">LHW63015</strain>
    </source>
</reference>
<dbReference type="EMBL" id="QMEY01000002">
    <property type="protein sequence ID" value="RBQ20970.1"/>
    <property type="molecule type" value="Genomic_DNA"/>
</dbReference>
<dbReference type="InterPro" id="IPR001845">
    <property type="entry name" value="HTH_ArsR_DNA-bd_dom"/>
</dbReference>
<evidence type="ECO:0000256" key="2">
    <source>
        <dbReference type="ARBA" id="ARBA00023125"/>
    </source>
</evidence>
<dbReference type="SUPFAM" id="SSF46785">
    <property type="entry name" value="Winged helix' DNA-binding domain"/>
    <property type="match status" value="1"/>
</dbReference>
<keyword evidence="1" id="KW-0805">Transcription regulation</keyword>
<dbReference type="SMART" id="SM00418">
    <property type="entry name" value="HTH_ARSR"/>
    <property type="match status" value="1"/>
</dbReference>
<keyword evidence="2" id="KW-0238">DNA-binding</keyword>
<keyword evidence="3" id="KW-0804">Transcription</keyword>
<dbReference type="Gene3D" id="1.10.10.10">
    <property type="entry name" value="Winged helix-like DNA-binding domain superfamily/Winged helix DNA-binding domain"/>
    <property type="match status" value="1"/>
</dbReference>
<evidence type="ECO:0000313" key="6">
    <source>
        <dbReference type="Proteomes" id="UP000253303"/>
    </source>
</evidence>
<evidence type="ECO:0000259" key="4">
    <source>
        <dbReference type="SMART" id="SM00418"/>
    </source>
</evidence>
<accession>A0A366M5G7</accession>